<protein>
    <submittedName>
        <fullName evidence="2">Uncharacterized protein</fullName>
    </submittedName>
</protein>
<dbReference type="RefSeq" id="WP_143235031.1">
    <property type="nucleotide sequence ID" value="NZ_OBDY01000018.1"/>
</dbReference>
<sequence>MARVVRLVLAMLISAVALTGVVRLVAPADGDSGVRRQLAFLKHELESGAAEEAQTQFPEGFFFMYALYGLTAADLNEIDEARWALEKLESEAGRAPFGGDMSLPYGVFYRGWTNWLRGGILMRQPSAQRDAAELRRFEDDSAAIAAAFDASPTPFLVSYPGRAWPVDSTVAMASLRLHDKLLTPAYDTTVIRWVANVRARLDPATGLMPHTADADTGEPTSGAQGTSQSIMQRFLPEIDPEFARQQYGLFRTEFLSAPLGIGPTVREHPNGTDGPSNVDSGPLVLGVSLSATVVTIGAAKLQGDDSLADGLANFGEVAGLPISTPWTKRYAFGAAPIGDAFLAWSKSARPWVFEPPSPSKREISHFWRLPLLVFFLALGTAPWLVEAARRRRSSML</sequence>
<dbReference type="AlphaFoldDB" id="A0A285J9D4"/>
<keyword evidence="1" id="KW-0812">Transmembrane</keyword>
<organism evidence="2 3">
    <name type="scientific">Paractinoplanes atraurantiacus</name>
    <dbReference type="NCBI Taxonomy" id="1036182"/>
    <lineage>
        <taxon>Bacteria</taxon>
        <taxon>Bacillati</taxon>
        <taxon>Actinomycetota</taxon>
        <taxon>Actinomycetes</taxon>
        <taxon>Micromonosporales</taxon>
        <taxon>Micromonosporaceae</taxon>
        <taxon>Paractinoplanes</taxon>
    </lineage>
</organism>
<keyword evidence="3" id="KW-1185">Reference proteome</keyword>
<keyword evidence="1" id="KW-1133">Transmembrane helix</keyword>
<name>A0A285J9D4_9ACTN</name>
<keyword evidence="1" id="KW-0472">Membrane</keyword>
<dbReference type="OrthoDB" id="871494at2"/>
<evidence type="ECO:0000256" key="1">
    <source>
        <dbReference type="SAM" id="Phobius"/>
    </source>
</evidence>
<feature type="transmembrane region" description="Helical" evidence="1">
    <location>
        <begin position="366"/>
        <end position="385"/>
    </location>
</feature>
<dbReference type="EMBL" id="OBDY01000018">
    <property type="protein sequence ID" value="SNY56930.1"/>
    <property type="molecule type" value="Genomic_DNA"/>
</dbReference>
<gene>
    <name evidence="2" type="ORF">SAMN05421748_11828</name>
</gene>
<evidence type="ECO:0000313" key="3">
    <source>
        <dbReference type="Proteomes" id="UP000219612"/>
    </source>
</evidence>
<accession>A0A285J9D4</accession>
<proteinExistence type="predicted"/>
<dbReference type="Proteomes" id="UP000219612">
    <property type="component" value="Unassembled WGS sequence"/>
</dbReference>
<reference evidence="2 3" key="1">
    <citation type="submission" date="2017-09" db="EMBL/GenBank/DDBJ databases">
        <authorList>
            <person name="Ehlers B."/>
            <person name="Leendertz F.H."/>
        </authorList>
    </citation>
    <scope>NUCLEOTIDE SEQUENCE [LARGE SCALE GENOMIC DNA]</scope>
    <source>
        <strain evidence="2 3">CGMCC 4.6857</strain>
    </source>
</reference>
<evidence type="ECO:0000313" key="2">
    <source>
        <dbReference type="EMBL" id="SNY56930.1"/>
    </source>
</evidence>